<sequence>MTEIAPLFTAFNFHVSILLGDAGDPLCDAAFAECAGLEMSMAVTTIREGGNNGAPVHLTGPVSYANLTLKRGMSRRLDLWNWMERVARDDERSLRATCEVEMLAADRTGPVAVFVLTGCLPVKLKAPALNAQTGMVAIEELEIVYQTMSLRAGGG</sequence>
<dbReference type="AlphaFoldDB" id="A0A1I5HPB0"/>
<gene>
    <name evidence="1" type="ORF">SAMN05660359_03889</name>
</gene>
<accession>A0A1I5HPB0</accession>
<name>A0A1I5HPB0_9ACTN</name>
<protein>
    <submittedName>
        <fullName evidence="1">Conserved hypothetical phage tail region protein</fullName>
    </submittedName>
</protein>
<dbReference type="RefSeq" id="WP_075015169.1">
    <property type="nucleotide sequence ID" value="NZ_FOWE01000010.1"/>
</dbReference>
<dbReference type="OrthoDB" id="9799891at2"/>
<dbReference type="InterPro" id="IPR011747">
    <property type="entry name" value="CHP02241"/>
</dbReference>
<proteinExistence type="predicted"/>
<dbReference type="PANTHER" id="PTHR38009:SF1">
    <property type="entry name" value="CONSERVED HYPOTHETICAL PHAGE TAIL PROTEIN"/>
    <property type="match status" value="1"/>
</dbReference>
<dbReference type="Proteomes" id="UP000183642">
    <property type="component" value="Unassembled WGS sequence"/>
</dbReference>
<dbReference type="InterPro" id="IPR010667">
    <property type="entry name" value="Phage_T4_Gp19"/>
</dbReference>
<dbReference type="Pfam" id="PF06841">
    <property type="entry name" value="Phage_T4_gp19"/>
    <property type="match status" value="1"/>
</dbReference>
<organism evidence="1 2">
    <name type="scientific">Geodermatophilus obscurus</name>
    <dbReference type="NCBI Taxonomy" id="1861"/>
    <lineage>
        <taxon>Bacteria</taxon>
        <taxon>Bacillati</taxon>
        <taxon>Actinomycetota</taxon>
        <taxon>Actinomycetes</taxon>
        <taxon>Geodermatophilales</taxon>
        <taxon>Geodermatophilaceae</taxon>
        <taxon>Geodermatophilus</taxon>
    </lineage>
</organism>
<evidence type="ECO:0000313" key="2">
    <source>
        <dbReference type="Proteomes" id="UP000183642"/>
    </source>
</evidence>
<dbReference type="NCBIfam" id="TIGR02241">
    <property type="entry name" value="conserved hypothetical phage tail region protein"/>
    <property type="match status" value="1"/>
</dbReference>
<reference evidence="2" key="1">
    <citation type="submission" date="2016-10" db="EMBL/GenBank/DDBJ databases">
        <authorList>
            <person name="Varghese N."/>
            <person name="Submissions S."/>
        </authorList>
    </citation>
    <scope>NUCLEOTIDE SEQUENCE [LARGE SCALE GENOMIC DNA]</scope>
    <source>
        <strain evidence="2">DSM 43161</strain>
    </source>
</reference>
<keyword evidence="2" id="KW-1185">Reference proteome</keyword>
<dbReference type="GO" id="GO:0005198">
    <property type="term" value="F:structural molecule activity"/>
    <property type="evidence" value="ECO:0007669"/>
    <property type="project" value="InterPro"/>
</dbReference>
<dbReference type="EMBL" id="FOWE01000010">
    <property type="protein sequence ID" value="SFO50093.1"/>
    <property type="molecule type" value="Genomic_DNA"/>
</dbReference>
<evidence type="ECO:0000313" key="1">
    <source>
        <dbReference type="EMBL" id="SFO50093.1"/>
    </source>
</evidence>
<dbReference type="PANTHER" id="PTHR38009">
    <property type="entry name" value="CONSERVED HYPOTHETICAL PHAGE TAIL PROTEIN"/>
    <property type="match status" value="1"/>
</dbReference>